<dbReference type="Gene3D" id="3.30.420.10">
    <property type="entry name" value="Ribonuclease H-like superfamily/Ribonuclease H"/>
    <property type="match status" value="1"/>
</dbReference>
<evidence type="ECO:0000313" key="7">
    <source>
        <dbReference type="EMBL" id="KAK9924304.1"/>
    </source>
</evidence>
<dbReference type="PANTHER" id="PTHR42648:SF28">
    <property type="entry name" value="TRANSPOSON-ENCODED PROTEIN WITH RIBONUCLEASE H-LIKE AND RETROVIRUS ZINC FINGER-LIKE DOMAINS"/>
    <property type="match status" value="1"/>
</dbReference>
<keyword evidence="1" id="KW-0645">Protease</keyword>
<dbReference type="Proteomes" id="UP001457282">
    <property type="component" value="Unassembled WGS sequence"/>
</dbReference>
<dbReference type="GO" id="GO:0003676">
    <property type="term" value="F:nucleic acid binding"/>
    <property type="evidence" value="ECO:0007669"/>
    <property type="project" value="InterPro"/>
</dbReference>
<dbReference type="Pfam" id="PF13976">
    <property type="entry name" value="gag_pre-integrs"/>
    <property type="match status" value="1"/>
</dbReference>
<dbReference type="InterPro" id="IPR025724">
    <property type="entry name" value="GAG-pre-integrase_dom"/>
</dbReference>
<sequence>MRVAVKAVGSVRLDLGSGNFLILDNVFYVPSMRRNLISVGLLVKSGCSFLIDNNGIKVSRNSFPIASGAIVNEYLQLHCSVPKEILSIENNVNGAENFNSILGVKRSNFNEKSAALWHRRLGHISKERLQILVKSNILPELSFDDLGDCVECIKGKLTNSRKKNSTRSLELLELIHTDICGPFRIQTICGNCYFITFIDDFSRYCHIYLISEKSQALETFKIFHTEVEKQLGKQIKVVRSDRGGEFYGKYTEAGQNKGPFALYLEQHGIKAQYTTPGTPEQNGVAERKNRTLMNMVRSMMCTSGLPRFLWSEALKTANYLCNRVPSKAVSKTPFELWYGRKPSLHHVHVWGCKAEAKVYNPHIQKLDPKTVSAYFIGYPEKSKGYRFYSPHHTTRIIETNKARFLDEVCPNSELENLESDFEVVSTESMNPVQSLPLTSVLPAIELQPQPPQLEIIEPAPQIDIAEPNLAVPEPLLPQNENHNQPQPLRRSVRTRRPTIDQNDYVVYLQEPDFDFGEDDDPVSYKQAIESEFSEQWKLAMEAEIASMFDNGVWELVEPVENYKPVGCKWVYKTKRHADGSIERHKARLVAKGFTQKEGIDFTETFSPVSTKDAFRMIMAMVAHFDMELHQMDVKTAFLNGELEENIYMRQPEGFIEQGSEHLVCKLKKSIYGLKQASRQWYKKFDSVITSFGFTENLVDECVYMKTVGKNFIFLILYVDDILLASSDLNLLNITKAFLSKNFDMKDLGEASFVLGIEIKRDRKKGLLGLSQQSYINKVLTRFDMQKCAPGEVPVSKGDKLHKGQCPRTDLERENMKTRPYARLVGSLMYAQVCTRPDLAFAVGILARFQSDPGQEHWIAGKKVLRYLQRTKNHMLVYRRVKNLDVVGYTDSDFAGHYPDNTKSTSGYIYMMAGGAIAWRSVKQTLTATSTMQAEFIAIYEGVCQGLWLRNFLVQTKLLDSINSKPLKIYCDNSAAVCFTKNNKRSTNSKHIDLKYYNVRERVKHNEIEVAHIDTLSQLADPFTKALSVIAFQKHVADMGILPTLDA</sequence>
<dbReference type="GO" id="GO:0004190">
    <property type="term" value="F:aspartic-type endopeptidase activity"/>
    <property type="evidence" value="ECO:0007669"/>
    <property type="project" value="UniProtKB-KW"/>
</dbReference>
<evidence type="ECO:0000256" key="3">
    <source>
        <dbReference type="ARBA" id="ARBA00022750"/>
    </source>
</evidence>
<dbReference type="Pfam" id="PF25597">
    <property type="entry name" value="SH3_retrovirus"/>
    <property type="match status" value="1"/>
</dbReference>
<dbReference type="InterPro" id="IPR013103">
    <property type="entry name" value="RVT_2"/>
</dbReference>
<dbReference type="InterPro" id="IPR054722">
    <property type="entry name" value="PolX-like_BBD"/>
</dbReference>
<dbReference type="GO" id="GO:0015074">
    <property type="term" value="P:DNA integration"/>
    <property type="evidence" value="ECO:0007669"/>
    <property type="project" value="InterPro"/>
</dbReference>
<evidence type="ECO:0000256" key="5">
    <source>
        <dbReference type="SAM" id="MobiDB-lite"/>
    </source>
</evidence>
<keyword evidence="4" id="KW-0378">Hydrolase</keyword>
<dbReference type="AlphaFoldDB" id="A0AAW1WK33"/>
<dbReference type="EMBL" id="JBEDUW010000006">
    <property type="protein sequence ID" value="KAK9924304.1"/>
    <property type="molecule type" value="Genomic_DNA"/>
</dbReference>
<keyword evidence="3" id="KW-0064">Aspartyl protease</keyword>
<evidence type="ECO:0000259" key="6">
    <source>
        <dbReference type="PROSITE" id="PS50994"/>
    </source>
</evidence>
<dbReference type="InterPro" id="IPR039537">
    <property type="entry name" value="Retrotran_Ty1/copia-like"/>
</dbReference>
<dbReference type="InterPro" id="IPR057670">
    <property type="entry name" value="SH3_retrovirus"/>
</dbReference>
<feature type="domain" description="Integrase catalytic" evidence="6">
    <location>
        <begin position="166"/>
        <end position="341"/>
    </location>
</feature>
<comment type="caution">
    <text evidence="7">The sequence shown here is derived from an EMBL/GenBank/DDBJ whole genome shotgun (WGS) entry which is preliminary data.</text>
</comment>
<dbReference type="SUPFAM" id="SSF56672">
    <property type="entry name" value="DNA/RNA polymerases"/>
    <property type="match status" value="1"/>
</dbReference>
<protein>
    <recommendedName>
        <fullName evidence="6">Integrase catalytic domain-containing protein</fullName>
    </recommendedName>
</protein>
<dbReference type="PANTHER" id="PTHR42648">
    <property type="entry name" value="TRANSPOSASE, PUTATIVE-RELATED"/>
    <property type="match status" value="1"/>
</dbReference>
<dbReference type="Pfam" id="PF22936">
    <property type="entry name" value="Pol_BBD"/>
    <property type="match status" value="1"/>
</dbReference>
<keyword evidence="8" id="KW-1185">Reference proteome</keyword>
<dbReference type="InterPro" id="IPR012337">
    <property type="entry name" value="RNaseH-like_sf"/>
</dbReference>
<dbReference type="InterPro" id="IPR043502">
    <property type="entry name" value="DNA/RNA_pol_sf"/>
</dbReference>
<name>A0AAW1WK33_RUBAR</name>
<dbReference type="Pfam" id="PF07727">
    <property type="entry name" value="RVT_2"/>
    <property type="match status" value="1"/>
</dbReference>
<dbReference type="Pfam" id="PF00665">
    <property type="entry name" value="rve"/>
    <property type="match status" value="1"/>
</dbReference>
<organism evidence="7 8">
    <name type="scientific">Rubus argutus</name>
    <name type="common">Southern blackberry</name>
    <dbReference type="NCBI Taxonomy" id="59490"/>
    <lineage>
        <taxon>Eukaryota</taxon>
        <taxon>Viridiplantae</taxon>
        <taxon>Streptophyta</taxon>
        <taxon>Embryophyta</taxon>
        <taxon>Tracheophyta</taxon>
        <taxon>Spermatophyta</taxon>
        <taxon>Magnoliopsida</taxon>
        <taxon>eudicotyledons</taxon>
        <taxon>Gunneridae</taxon>
        <taxon>Pentapetalae</taxon>
        <taxon>rosids</taxon>
        <taxon>fabids</taxon>
        <taxon>Rosales</taxon>
        <taxon>Rosaceae</taxon>
        <taxon>Rosoideae</taxon>
        <taxon>Rosoideae incertae sedis</taxon>
        <taxon>Rubus</taxon>
    </lineage>
</organism>
<dbReference type="CDD" id="cd09272">
    <property type="entry name" value="RNase_HI_RT_Ty1"/>
    <property type="match status" value="1"/>
</dbReference>
<gene>
    <name evidence="7" type="ORF">M0R45_032683</name>
</gene>
<evidence type="ECO:0000256" key="1">
    <source>
        <dbReference type="ARBA" id="ARBA00022670"/>
    </source>
</evidence>
<dbReference type="PROSITE" id="PS50994">
    <property type="entry name" value="INTEGRASE"/>
    <property type="match status" value="1"/>
</dbReference>
<evidence type="ECO:0000256" key="2">
    <source>
        <dbReference type="ARBA" id="ARBA00022723"/>
    </source>
</evidence>
<evidence type="ECO:0000313" key="8">
    <source>
        <dbReference type="Proteomes" id="UP001457282"/>
    </source>
</evidence>
<dbReference type="GO" id="GO:0046872">
    <property type="term" value="F:metal ion binding"/>
    <property type="evidence" value="ECO:0007669"/>
    <property type="project" value="UniProtKB-KW"/>
</dbReference>
<proteinExistence type="predicted"/>
<dbReference type="InterPro" id="IPR001584">
    <property type="entry name" value="Integrase_cat-core"/>
</dbReference>
<evidence type="ECO:0000256" key="4">
    <source>
        <dbReference type="ARBA" id="ARBA00022801"/>
    </source>
</evidence>
<dbReference type="GO" id="GO:0006508">
    <property type="term" value="P:proteolysis"/>
    <property type="evidence" value="ECO:0007669"/>
    <property type="project" value="UniProtKB-KW"/>
</dbReference>
<keyword evidence="2" id="KW-0479">Metal-binding</keyword>
<reference evidence="7 8" key="1">
    <citation type="journal article" date="2023" name="G3 (Bethesda)">
        <title>A chromosome-length genome assembly and annotation of blackberry (Rubus argutus, cv. 'Hillquist').</title>
        <authorList>
            <person name="Bruna T."/>
            <person name="Aryal R."/>
            <person name="Dudchenko O."/>
            <person name="Sargent D.J."/>
            <person name="Mead D."/>
            <person name="Buti M."/>
            <person name="Cavallini A."/>
            <person name="Hytonen T."/>
            <person name="Andres J."/>
            <person name="Pham M."/>
            <person name="Weisz D."/>
            <person name="Mascagni F."/>
            <person name="Usai G."/>
            <person name="Natali L."/>
            <person name="Bassil N."/>
            <person name="Fernandez G.E."/>
            <person name="Lomsadze A."/>
            <person name="Armour M."/>
            <person name="Olukolu B."/>
            <person name="Poorten T."/>
            <person name="Britton C."/>
            <person name="Davik J."/>
            <person name="Ashrafi H."/>
            <person name="Aiden E.L."/>
            <person name="Borodovsky M."/>
            <person name="Worthington M."/>
        </authorList>
    </citation>
    <scope>NUCLEOTIDE SEQUENCE [LARGE SCALE GENOMIC DNA]</scope>
    <source>
        <strain evidence="7">PI 553951</strain>
    </source>
</reference>
<dbReference type="InterPro" id="IPR036397">
    <property type="entry name" value="RNaseH_sf"/>
</dbReference>
<dbReference type="SUPFAM" id="SSF53098">
    <property type="entry name" value="Ribonuclease H-like"/>
    <property type="match status" value="1"/>
</dbReference>
<feature type="region of interest" description="Disordered" evidence="5">
    <location>
        <begin position="472"/>
        <end position="495"/>
    </location>
</feature>
<accession>A0AAW1WK33</accession>